<dbReference type="PANTHER" id="PTHR19324:SF33">
    <property type="entry name" value="MUCIN-5AC"/>
    <property type="match status" value="1"/>
</dbReference>
<proteinExistence type="predicted"/>
<dbReference type="OrthoDB" id="6054380at2759"/>
<dbReference type="EMBL" id="CACRXK020037901">
    <property type="protein sequence ID" value="CAB4045158.1"/>
    <property type="molecule type" value="Genomic_DNA"/>
</dbReference>
<keyword evidence="2" id="KW-1185">Reference proteome</keyword>
<evidence type="ECO:0000313" key="1">
    <source>
        <dbReference type="EMBL" id="CAB4045158.1"/>
    </source>
</evidence>
<evidence type="ECO:0000313" key="2">
    <source>
        <dbReference type="Proteomes" id="UP001152795"/>
    </source>
</evidence>
<feature type="non-terminal residue" evidence="1">
    <location>
        <position position="136"/>
    </location>
</feature>
<sequence length="136" mass="15561">TYCIYSAAISPNTCPKSEGKFLFGIGYWDNQFWLNDSEMKGVLPGGNSDRGGRTGIYFCCQGSKDPNIPMSLPIDQPFYLLAFKSSVCQKVEWATVSPQFILYDTSDYTRNRDSFMYSTPFNAKKNDPKIHYCYYE</sequence>
<accession>A0A7D9MBD9</accession>
<protein>
    <submittedName>
        <fullName evidence="1">Uncharacterized protein</fullName>
    </submittedName>
</protein>
<gene>
    <name evidence="1" type="ORF">PACLA_8A064228</name>
</gene>
<dbReference type="Proteomes" id="UP001152795">
    <property type="component" value="Unassembled WGS sequence"/>
</dbReference>
<comment type="caution">
    <text evidence="1">The sequence shown here is derived from an EMBL/GenBank/DDBJ whole genome shotgun (WGS) entry which is preliminary data.</text>
</comment>
<dbReference type="AlphaFoldDB" id="A0A7D9MBD9"/>
<organism evidence="1 2">
    <name type="scientific">Paramuricea clavata</name>
    <name type="common">Red gorgonian</name>
    <name type="synonym">Violescent sea-whip</name>
    <dbReference type="NCBI Taxonomy" id="317549"/>
    <lineage>
        <taxon>Eukaryota</taxon>
        <taxon>Metazoa</taxon>
        <taxon>Cnidaria</taxon>
        <taxon>Anthozoa</taxon>
        <taxon>Octocorallia</taxon>
        <taxon>Malacalcyonacea</taxon>
        <taxon>Plexauridae</taxon>
        <taxon>Paramuricea</taxon>
    </lineage>
</organism>
<dbReference type="Pfam" id="PF16977">
    <property type="entry name" value="ApeC"/>
    <property type="match status" value="1"/>
</dbReference>
<feature type="non-terminal residue" evidence="1">
    <location>
        <position position="1"/>
    </location>
</feature>
<name>A0A7D9MBD9_PARCT</name>
<dbReference type="InterPro" id="IPR031569">
    <property type="entry name" value="ApeC"/>
</dbReference>
<dbReference type="PANTHER" id="PTHR19324">
    <property type="entry name" value="PERFORIN-LIKE PROTEIN 1"/>
    <property type="match status" value="1"/>
</dbReference>
<reference evidence="1" key="1">
    <citation type="submission" date="2020-04" db="EMBL/GenBank/DDBJ databases">
        <authorList>
            <person name="Alioto T."/>
            <person name="Alioto T."/>
            <person name="Gomez Garrido J."/>
        </authorList>
    </citation>
    <scope>NUCLEOTIDE SEQUENCE</scope>
    <source>
        <strain evidence="1">A484AB</strain>
    </source>
</reference>